<name>A0A2G2Y8N1_CAPAN</name>
<reference evidence="2 3" key="1">
    <citation type="journal article" date="2014" name="Nat. Genet.">
        <title>Genome sequence of the hot pepper provides insights into the evolution of pungency in Capsicum species.</title>
        <authorList>
            <person name="Kim S."/>
            <person name="Park M."/>
            <person name="Yeom S.I."/>
            <person name="Kim Y.M."/>
            <person name="Lee J.M."/>
            <person name="Lee H.A."/>
            <person name="Seo E."/>
            <person name="Choi J."/>
            <person name="Cheong K."/>
            <person name="Kim K.T."/>
            <person name="Jung K."/>
            <person name="Lee G.W."/>
            <person name="Oh S.K."/>
            <person name="Bae C."/>
            <person name="Kim S.B."/>
            <person name="Lee H.Y."/>
            <person name="Kim S.Y."/>
            <person name="Kim M.S."/>
            <person name="Kang B.C."/>
            <person name="Jo Y.D."/>
            <person name="Yang H.B."/>
            <person name="Jeong H.J."/>
            <person name="Kang W.H."/>
            <person name="Kwon J.K."/>
            <person name="Shin C."/>
            <person name="Lim J.Y."/>
            <person name="Park J.H."/>
            <person name="Huh J.H."/>
            <person name="Kim J.S."/>
            <person name="Kim B.D."/>
            <person name="Cohen O."/>
            <person name="Paran I."/>
            <person name="Suh M.C."/>
            <person name="Lee S.B."/>
            <person name="Kim Y.K."/>
            <person name="Shin Y."/>
            <person name="Noh S.J."/>
            <person name="Park J."/>
            <person name="Seo Y.S."/>
            <person name="Kwon S.Y."/>
            <person name="Kim H.A."/>
            <person name="Park J.M."/>
            <person name="Kim H.J."/>
            <person name="Choi S.B."/>
            <person name="Bosland P.W."/>
            <person name="Reeves G."/>
            <person name="Jo S.H."/>
            <person name="Lee B.W."/>
            <person name="Cho H.T."/>
            <person name="Choi H.S."/>
            <person name="Lee M.S."/>
            <person name="Yu Y."/>
            <person name="Do Choi Y."/>
            <person name="Park B.S."/>
            <person name="van Deynze A."/>
            <person name="Ashrafi H."/>
            <person name="Hill T."/>
            <person name="Kim W.T."/>
            <person name="Pai H.S."/>
            <person name="Ahn H.K."/>
            <person name="Yeam I."/>
            <person name="Giovannoni J.J."/>
            <person name="Rose J.K."/>
            <person name="Sorensen I."/>
            <person name="Lee S.J."/>
            <person name="Kim R.W."/>
            <person name="Choi I.Y."/>
            <person name="Choi B.S."/>
            <person name="Lim J.S."/>
            <person name="Lee Y.H."/>
            <person name="Choi D."/>
        </authorList>
    </citation>
    <scope>NUCLEOTIDE SEQUENCE [LARGE SCALE GENOMIC DNA]</scope>
    <source>
        <strain evidence="3">cv. CM334</strain>
    </source>
</reference>
<evidence type="ECO:0000313" key="2">
    <source>
        <dbReference type="EMBL" id="PHT65911.1"/>
    </source>
</evidence>
<dbReference type="Gramene" id="PHT65911">
    <property type="protein sequence ID" value="PHT65911"/>
    <property type="gene ID" value="T459_30336"/>
</dbReference>
<accession>A0A2G2Y8N1</accession>
<dbReference type="InterPro" id="IPR001810">
    <property type="entry name" value="F-box_dom"/>
</dbReference>
<dbReference type="SUPFAM" id="SSF81383">
    <property type="entry name" value="F-box domain"/>
    <property type="match status" value="1"/>
</dbReference>
<dbReference type="InterPro" id="IPR036047">
    <property type="entry name" value="F-box-like_dom_sf"/>
</dbReference>
<dbReference type="PANTHER" id="PTHR31111">
    <property type="entry name" value="BNAA05G37150D PROTEIN-RELATED"/>
    <property type="match status" value="1"/>
</dbReference>
<comment type="caution">
    <text evidence="2">The sequence shown here is derived from an EMBL/GenBank/DDBJ whole genome shotgun (WGS) entry which is preliminary data.</text>
</comment>
<dbReference type="Pfam" id="PF00646">
    <property type="entry name" value="F-box"/>
    <property type="match status" value="1"/>
</dbReference>
<dbReference type="PANTHER" id="PTHR31111:SF138">
    <property type="entry name" value="F-BOX ASSOCIATED DOMAIN-CONTAINING PROTEIN"/>
    <property type="match status" value="1"/>
</dbReference>
<protein>
    <recommendedName>
        <fullName evidence="1">F-box domain-containing protein</fullName>
    </recommendedName>
</protein>
<gene>
    <name evidence="2" type="ORF">T459_30336</name>
</gene>
<organism evidence="2 3">
    <name type="scientific">Capsicum annuum</name>
    <name type="common">Capsicum pepper</name>
    <dbReference type="NCBI Taxonomy" id="4072"/>
    <lineage>
        <taxon>Eukaryota</taxon>
        <taxon>Viridiplantae</taxon>
        <taxon>Streptophyta</taxon>
        <taxon>Embryophyta</taxon>
        <taxon>Tracheophyta</taxon>
        <taxon>Spermatophyta</taxon>
        <taxon>Magnoliopsida</taxon>
        <taxon>eudicotyledons</taxon>
        <taxon>Gunneridae</taxon>
        <taxon>Pentapetalae</taxon>
        <taxon>asterids</taxon>
        <taxon>lamiids</taxon>
        <taxon>Solanales</taxon>
        <taxon>Solanaceae</taxon>
        <taxon>Solanoideae</taxon>
        <taxon>Capsiceae</taxon>
        <taxon>Capsicum</taxon>
    </lineage>
</organism>
<sequence>MKPTIPQELIFKIFSWLPTKSLIHFKCIFKFCNSLVLESAFMGVHQCRSITHMDGKKFFIWQHKDYYTIEEKEEGKASCLRIENCSENLLYDHIICVNGLFCCSMKYEECVPIRNPSKKVVTYLPRFIVFAKIGYPGYFY</sequence>
<feature type="domain" description="F-box" evidence="1">
    <location>
        <begin position="5"/>
        <end position="37"/>
    </location>
</feature>
<evidence type="ECO:0000259" key="1">
    <source>
        <dbReference type="Pfam" id="PF00646"/>
    </source>
</evidence>
<reference evidence="2 3" key="2">
    <citation type="journal article" date="2017" name="Genome Biol.">
        <title>New reference genome sequences of hot pepper reveal the massive evolution of plant disease-resistance genes by retroduplication.</title>
        <authorList>
            <person name="Kim S."/>
            <person name="Park J."/>
            <person name="Yeom S.I."/>
            <person name="Kim Y.M."/>
            <person name="Seo E."/>
            <person name="Kim K.T."/>
            <person name="Kim M.S."/>
            <person name="Lee J.M."/>
            <person name="Cheong K."/>
            <person name="Shin H.S."/>
            <person name="Kim S.B."/>
            <person name="Han K."/>
            <person name="Lee J."/>
            <person name="Park M."/>
            <person name="Lee H.A."/>
            <person name="Lee H.Y."/>
            <person name="Lee Y."/>
            <person name="Oh S."/>
            <person name="Lee J.H."/>
            <person name="Choi E."/>
            <person name="Choi E."/>
            <person name="Lee S.E."/>
            <person name="Jeon J."/>
            <person name="Kim H."/>
            <person name="Choi G."/>
            <person name="Song H."/>
            <person name="Lee J."/>
            <person name="Lee S.C."/>
            <person name="Kwon J.K."/>
            <person name="Lee H.Y."/>
            <person name="Koo N."/>
            <person name="Hong Y."/>
            <person name="Kim R.W."/>
            <person name="Kang W.H."/>
            <person name="Huh J.H."/>
            <person name="Kang B.C."/>
            <person name="Yang T.J."/>
            <person name="Lee Y.H."/>
            <person name="Bennetzen J.L."/>
            <person name="Choi D."/>
        </authorList>
    </citation>
    <scope>NUCLEOTIDE SEQUENCE [LARGE SCALE GENOMIC DNA]</scope>
    <source>
        <strain evidence="3">cv. CM334</strain>
    </source>
</reference>
<evidence type="ECO:0000313" key="3">
    <source>
        <dbReference type="Proteomes" id="UP000222542"/>
    </source>
</evidence>
<dbReference type="Proteomes" id="UP000222542">
    <property type="component" value="Unassembled WGS sequence"/>
</dbReference>
<proteinExistence type="predicted"/>
<dbReference type="EMBL" id="AYRZ02000012">
    <property type="protein sequence ID" value="PHT65911.1"/>
    <property type="molecule type" value="Genomic_DNA"/>
</dbReference>
<keyword evidence="3" id="KW-1185">Reference proteome</keyword>
<dbReference type="AlphaFoldDB" id="A0A2G2Y8N1"/>